<dbReference type="GeneID" id="93763339"/>
<dbReference type="EMBL" id="CP108038">
    <property type="protein sequence ID" value="WUN88248.1"/>
    <property type="molecule type" value="Genomic_DNA"/>
</dbReference>
<name>A0ABZ1R1T8_9ACTN</name>
<dbReference type="RefSeq" id="WP_328735602.1">
    <property type="nucleotide sequence ID" value="NZ_CP108038.1"/>
</dbReference>
<accession>A0ABZ1R1T8</accession>
<feature type="domain" description="DUF397" evidence="2">
    <location>
        <begin position="4"/>
        <end position="46"/>
    </location>
</feature>
<dbReference type="Proteomes" id="UP001432071">
    <property type="component" value="Chromosome"/>
</dbReference>
<sequence length="53" mass="5349">MLPGGDTNCLELATSPTTLHLRESDSPATSLSPTPTALTALLAAVKAATTSPR</sequence>
<evidence type="ECO:0000313" key="4">
    <source>
        <dbReference type="Proteomes" id="UP001432071"/>
    </source>
</evidence>
<feature type="region of interest" description="Disordered" evidence="1">
    <location>
        <begin position="15"/>
        <end position="34"/>
    </location>
</feature>
<protein>
    <submittedName>
        <fullName evidence="3">DUF397 domain-containing protein</fullName>
    </submittedName>
</protein>
<dbReference type="Pfam" id="PF04149">
    <property type="entry name" value="DUF397"/>
    <property type="match status" value="1"/>
</dbReference>
<proteinExistence type="predicted"/>
<keyword evidence="4" id="KW-1185">Reference proteome</keyword>
<organism evidence="3 4">
    <name type="scientific">Streptomyces bobili</name>
    <dbReference type="NCBI Taxonomy" id="67280"/>
    <lineage>
        <taxon>Bacteria</taxon>
        <taxon>Bacillati</taxon>
        <taxon>Actinomycetota</taxon>
        <taxon>Actinomycetes</taxon>
        <taxon>Kitasatosporales</taxon>
        <taxon>Streptomycetaceae</taxon>
        <taxon>Streptomyces</taxon>
    </lineage>
</organism>
<evidence type="ECO:0000313" key="3">
    <source>
        <dbReference type="EMBL" id="WUN88248.1"/>
    </source>
</evidence>
<reference evidence="3" key="1">
    <citation type="submission" date="2022-10" db="EMBL/GenBank/DDBJ databases">
        <title>The complete genomes of actinobacterial strains from the NBC collection.</title>
        <authorList>
            <person name="Joergensen T.S."/>
            <person name="Alvarez Arevalo M."/>
            <person name="Sterndorff E.B."/>
            <person name="Faurdal D."/>
            <person name="Vuksanovic O."/>
            <person name="Mourched A.-S."/>
            <person name="Charusanti P."/>
            <person name="Shaw S."/>
            <person name="Blin K."/>
            <person name="Weber T."/>
        </authorList>
    </citation>
    <scope>NUCLEOTIDE SEQUENCE</scope>
    <source>
        <strain evidence="3">NBC_00302</strain>
    </source>
</reference>
<evidence type="ECO:0000256" key="1">
    <source>
        <dbReference type="SAM" id="MobiDB-lite"/>
    </source>
</evidence>
<dbReference type="InterPro" id="IPR007278">
    <property type="entry name" value="DUF397"/>
</dbReference>
<evidence type="ECO:0000259" key="2">
    <source>
        <dbReference type="Pfam" id="PF04149"/>
    </source>
</evidence>
<gene>
    <name evidence="3" type="ORF">OHT53_20180</name>
</gene>